<dbReference type="EMBL" id="KL198020">
    <property type="protein sequence ID" value="KDQ19203.1"/>
    <property type="molecule type" value="Genomic_DNA"/>
</dbReference>
<protein>
    <submittedName>
        <fullName evidence="1">Uncharacterized protein</fullName>
    </submittedName>
</protein>
<gene>
    <name evidence="1" type="ORF">BOTBODRAFT_171141</name>
</gene>
<dbReference type="HOGENOM" id="CLU_025389_1_0_1"/>
<sequence>MNESSLSLVEFDEEHPYQTFHTFIRDCHSRDIAPLSFELCPSPDMDEDKGLLIGIFVRQTFSIDVLAQITIHRQKASQGVIAVGAALNFLSSPRFTLHRFTTYGVFCTNRLLASCLVQHPSRCILPSPPRAYAYTVQRATLKVIHTTTGRRPLHRLRPLQAFRKSRLAPQAVPVTAISAPILAPTLAWRHTDAKGQMLLATSFFANDTPPGHNADHFGAVLRVGWTTMRPRRLHLPIPLRLPAREFGYAARIFSGHCAAPAYLGSAIFADQDWFSPACECGDPCGSSAHIVFKCPLRHIWAPGAVPLPPLHLEVALRDALALYALHHEEILPSVLTFELKRTLPASTPYYPVSMAYLDYRRLRQAYFNSNAVLGPEHYLCRYLASHEVQYIPKLGSRQPDHRPVVYVPPHFI</sequence>
<proteinExistence type="predicted"/>
<keyword evidence="2" id="KW-1185">Reference proteome</keyword>
<organism evidence="1 2">
    <name type="scientific">Botryobasidium botryosum (strain FD-172 SS1)</name>
    <dbReference type="NCBI Taxonomy" id="930990"/>
    <lineage>
        <taxon>Eukaryota</taxon>
        <taxon>Fungi</taxon>
        <taxon>Dikarya</taxon>
        <taxon>Basidiomycota</taxon>
        <taxon>Agaricomycotina</taxon>
        <taxon>Agaricomycetes</taxon>
        <taxon>Cantharellales</taxon>
        <taxon>Botryobasidiaceae</taxon>
        <taxon>Botryobasidium</taxon>
    </lineage>
</organism>
<dbReference type="Proteomes" id="UP000027195">
    <property type="component" value="Unassembled WGS sequence"/>
</dbReference>
<dbReference type="AlphaFoldDB" id="A0A067MTY8"/>
<dbReference type="InParanoid" id="A0A067MTY8"/>
<accession>A0A067MTY8</accession>
<reference evidence="2" key="1">
    <citation type="journal article" date="2014" name="Proc. Natl. Acad. Sci. U.S.A.">
        <title>Extensive sampling of basidiomycete genomes demonstrates inadequacy of the white-rot/brown-rot paradigm for wood decay fungi.</title>
        <authorList>
            <person name="Riley R."/>
            <person name="Salamov A.A."/>
            <person name="Brown D.W."/>
            <person name="Nagy L.G."/>
            <person name="Floudas D."/>
            <person name="Held B.W."/>
            <person name="Levasseur A."/>
            <person name="Lombard V."/>
            <person name="Morin E."/>
            <person name="Otillar R."/>
            <person name="Lindquist E.A."/>
            <person name="Sun H."/>
            <person name="LaButti K.M."/>
            <person name="Schmutz J."/>
            <person name="Jabbour D."/>
            <person name="Luo H."/>
            <person name="Baker S.E."/>
            <person name="Pisabarro A.G."/>
            <person name="Walton J.D."/>
            <person name="Blanchette R.A."/>
            <person name="Henrissat B."/>
            <person name="Martin F."/>
            <person name="Cullen D."/>
            <person name="Hibbett D.S."/>
            <person name="Grigoriev I.V."/>
        </authorList>
    </citation>
    <scope>NUCLEOTIDE SEQUENCE [LARGE SCALE GENOMIC DNA]</scope>
    <source>
        <strain evidence="2">FD-172 SS1</strain>
    </source>
</reference>
<evidence type="ECO:0000313" key="2">
    <source>
        <dbReference type="Proteomes" id="UP000027195"/>
    </source>
</evidence>
<name>A0A067MTY8_BOTB1</name>
<evidence type="ECO:0000313" key="1">
    <source>
        <dbReference type="EMBL" id="KDQ19203.1"/>
    </source>
</evidence>